<dbReference type="PANTHER" id="PTHR43520:SF5">
    <property type="entry name" value="CATION-TRANSPORTING P-TYPE ATPASE-RELATED"/>
    <property type="match status" value="1"/>
</dbReference>
<dbReference type="EMBL" id="SPVF01000094">
    <property type="protein sequence ID" value="TFW23594.1"/>
    <property type="molecule type" value="Genomic_DNA"/>
</dbReference>
<feature type="transmembrane region" description="Helical" evidence="8">
    <location>
        <begin position="181"/>
        <end position="201"/>
    </location>
</feature>
<dbReference type="InterPro" id="IPR021993">
    <property type="entry name" value="ATPase-cat-bd"/>
</dbReference>
<name>A0A4Y9SGX0_9BURK</name>
<gene>
    <name evidence="10" type="ORF">E4L96_06675</name>
</gene>
<keyword evidence="7" id="KW-0406">Ion transport</keyword>
<evidence type="ECO:0000256" key="8">
    <source>
        <dbReference type="SAM" id="Phobius"/>
    </source>
</evidence>
<keyword evidence="5" id="KW-0460">Magnesium</keyword>
<keyword evidence="8" id="KW-0812">Transmembrane</keyword>
<evidence type="ECO:0000256" key="3">
    <source>
        <dbReference type="ARBA" id="ARBA00022475"/>
    </source>
</evidence>
<dbReference type="PROSITE" id="PS50846">
    <property type="entry name" value="HMA_2"/>
    <property type="match status" value="1"/>
</dbReference>
<feature type="domain" description="HMA" evidence="9">
    <location>
        <begin position="93"/>
        <end position="159"/>
    </location>
</feature>
<dbReference type="AlphaFoldDB" id="A0A4Y9SGX0"/>
<keyword evidence="6" id="KW-1278">Translocase</keyword>
<keyword evidence="8" id="KW-1133">Transmembrane helix</keyword>
<dbReference type="GO" id="GO:0005886">
    <property type="term" value="C:plasma membrane"/>
    <property type="evidence" value="ECO:0007669"/>
    <property type="project" value="UniProtKB-SubCell"/>
</dbReference>
<feature type="transmembrane region" description="Helical" evidence="8">
    <location>
        <begin position="213"/>
        <end position="234"/>
    </location>
</feature>
<keyword evidence="3" id="KW-1003">Cell membrane</keyword>
<organism evidence="10 11">
    <name type="scientific">Zemynaea arenosa</name>
    <dbReference type="NCBI Taxonomy" id="2561931"/>
    <lineage>
        <taxon>Bacteria</taxon>
        <taxon>Pseudomonadati</taxon>
        <taxon>Pseudomonadota</taxon>
        <taxon>Betaproteobacteria</taxon>
        <taxon>Burkholderiales</taxon>
        <taxon>Oxalobacteraceae</taxon>
        <taxon>Telluria group</taxon>
        <taxon>Zemynaea</taxon>
    </lineage>
</organism>
<dbReference type="OrthoDB" id="8552908at2"/>
<comment type="subcellular location">
    <subcellularLocation>
        <location evidence="1">Cell membrane</location>
        <topology evidence="1">Multi-pass membrane protein</topology>
    </subcellularLocation>
</comment>
<evidence type="ECO:0000256" key="5">
    <source>
        <dbReference type="ARBA" id="ARBA00022842"/>
    </source>
</evidence>
<sequence>MSAGAEPQCFHCGLPVPDGSRWVVPVDGLERACCCPGCAAVARAIIDGGGADYYSARTAFATTPALAAEDEARFALYDSDPQQFASHAAPGQWEAAFSVEGIRCAACTWLIEQRLAQVEGVVSATMNAATGRLHVVWEEDRCAPSAILSAVHAIGYRAWPYDPRQHAGQLERERKTLFRRAFVAGLSMMQVMMYALPAYVADDGTLDASMAGLLQWASLFLTLPAIVYSARPLFSGALASLRARSLGMDVPVALGIGAAFLGSVVATVQGSGDVYFDSVTMFVFLLLCSRYLELGARRKAASALDRLLQGAA</sequence>
<dbReference type="Gene3D" id="3.30.70.100">
    <property type="match status" value="1"/>
</dbReference>
<protein>
    <submittedName>
        <fullName evidence="10">Heavy metal translocating P-type ATPase</fullName>
    </submittedName>
</protein>
<evidence type="ECO:0000313" key="10">
    <source>
        <dbReference type="EMBL" id="TFW23594.1"/>
    </source>
</evidence>
<feature type="transmembrane region" description="Helical" evidence="8">
    <location>
        <begin position="246"/>
        <end position="268"/>
    </location>
</feature>
<dbReference type="Pfam" id="PF00403">
    <property type="entry name" value="HMA"/>
    <property type="match status" value="1"/>
</dbReference>
<dbReference type="Proteomes" id="UP000298438">
    <property type="component" value="Unassembled WGS sequence"/>
</dbReference>
<dbReference type="InterPro" id="IPR036163">
    <property type="entry name" value="HMA_dom_sf"/>
</dbReference>
<evidence type="ECO:0000256" key="4">
    <source>
        <dbReference type="ARBA" id="ARBA00022553"/>
    </source>
</evidence>
<evidence type="ECO:0000256" key="1">
    <source>
        <dbReference type="ARBA" id="ARBA00004651"/>
    </source>
</evidence>
<reference evidence="10 11" key="1">
    <citation type="submission" date="2019-03" db="EMBL/GenBank/DDBJ databases">
        <title>Draft Genome Sequence of Massilia arenosa sp. nov., a Novel Massilia Species Isolated from a Sandy-loam Maize Soil.</title>
        <authorList>
            <person name="Raths R."/>
            <person name="Peta V."/>
            <person name="Bucking H."/>
        </authorList>
    </citation>
    <scope>NUCLEOTIDE SEQUENCE [LARGE SCALE GENOMIC DNA]</scope>
    <source>
        <strain evidence="10 11">MC02</strain>
    </source>
</reference>
<evidence type="ECO:0000313" key="11">
    <source>
        <dbReference type="Proteomes" id="UP000298438"/>
    </source>
</evidence>
<keyword evidence="8" id="KW-0472">Membrane</keyword>
<evidence type="ECO:0000256" key="2">
    <source>
        <dbReference type="ARBA" id="ARBA00022448"/>
    </source>
</evidence>
<keyword evidence="2" id="KW-0813">Transport</keyword>
<evidence type="ECO:0000256" key="7">
    <source>
        <dbReference type="ARBA" id="ARBA00023065"/>
    </source>
</evidence>
<feature type="non-terminal residue" evidence="10">
    <location>
        <position position="312"/>
    </location>
</feature>
<comment type="caution">
    <text evidence="10">The sequence shown here is derived from an EMBL/GenBank/DDBJ whole genome shotgun (WGS) entry which is preliminary data.</text>
</comment>
<dbReference type="InterPro" id="IPR006121">
    <property type="entry name" value="HMA_dom"/>
</dbReference>
<evidence type="ECO:0000259" key="9">
    <source>
        <dbReference type="PROSITE" id="PS50846"/>
    </source>
</evidence>
<proteinExistence type="predicted"/>
<dbReference type="GO" id="GO:0005507">
    <property type="term" value="F:copper ion binding"/>
    <property type="evidence" value="ECO:0007669"/>
    <property type="project" value="TreeGrafter"/>
</dbReference>
<dbReference type="CDD" id="cd00371">
    <property type="entry name" value="HMA"/>
    <property type="match status" value="1"/>
</dbReference>
<dbReference type="GO" id="GO:0043682">
    <property type="term" value="F:P-type divalent copper transporter activity"/>
    <property type="evidence" value="ECO:0007669"/>
    <property type="project" value="TreeGrafter"/>
</dbReference>
<keyword evidence="4" id="KW-0597">Phosphoprotein</keyword>
<evidence type="ECO:0000256" key="6">
    <source>
        <dbReference type="ARBA" id="ARBA00022967"/>
    </source>
</evidence>
<accession>A0A4Y9SGX0</accession>
<dbReference type="SUPFAM" id="SSF55008">
    <property type="entry name" value="HMA, heavy metal-associated domain"/>
    <property type="match status" value="1"/>
</dbReference>
<dbReference type="Pfam" id="PF12156">
    <property type="entry name" value="ATPase-cat_bd"/>
    <property type="match status" value="1"/>
</dbReference>
<dbReference type="GO" id="GO:0055070">
    <property type="term" value="P:copper ion homeostasis"/>
    <property type="evidence" value="ECO:0007669"/>
    <property type="project" value="TreeGrafter"/>
</dbReference>
<dbReference type="PANTHER" id="PTHR43520">
    <property type="entry name" value="ATP7, ISOFORM B"/>
    <property type="match status" value="1"/>
</dbReference>
<keyword evidence="11" id="KW-1185">Reference proteome</keyword>